<dbReference type="SUPFAM" id="SSF53822">
    <property type="entry name" value="Periplasmic binding protein-like I"/>
    <property type="match status" value="1"/>
</dbReference>
<organism evidence="1 2">
    <name type="scientific">Solobacterium moorei</name>
    <dbReference type="NCBI Taxonomy" id="102148"/>
    <lineage>
        <taxon>Bacteria</taxon>
        <taxon>Bacillati</taxon>
        <taxon>Bacillota</taxon>
        <taxon>Erysipelotrichia</taxon>
        <taxon>Erysipelotrichales</taxon>
        <taxon>Erysipelotrichaceae</taxon>
        <taxon>Solobacterium</taxon>
    </lineage>
</organism>
<evidence type="ECO:0000313" key="1">
    <source>
        <dbReference type="EMBL" id="RGT54318.1"/>
    </source>
</evidence>
<protein>
    <recommendedName>
        <fullName evidence="3">ABC transporter substrate-binding protein</fullName>
    </recommendedName>
</protein>
<dbReference type="InterPro" id="IPR007487">
    <property type="entry name" value="ABC_transpt-TYRBP-like"/>
</dbReference>
<dbReference type="PROSITE" id="PS51257">
    <property type="entry name" value="PROKAR_LIPOPROTEIN"/>
    <property type="match status" value="1"/>
</dbReference>
<dbReference type="InterPro" id="IPR028082">
    <property type="entry name" value="Peripla_BP_I"/>
</dbReference>
<gene>
    <name evidence="1" type="ORF">DWX20_09165</name>
</gene>
<proteinExistence type="predicted"/>
<dbReference type="PANTHER" id="PTHR35271">
    <property type="entry name" value="ABC TRANSPORTER, SUBSTRATE-BINDING LIPOPROTEIN-RELATED"/>
    <property type="match status" value="1"/>
</dbReference>
<dbReference type="Gene3D" id="3.40.50.2300">
    <property type="match status" value="1"/>
</dbReference>
<dbReference type="Pfam" id="PF04392">
    <property type="entry name" value="ABC_sub_bind"/>
    <property type="match status" value="1"/>
</dbReference>
<name>A0A412PBM6_9FIRM</name>
<evidence type="ECO:0008006" key="3">
    <source>
        <dbReference type="Google" id="ProtNLM"/>
    </source>
</evidence>
<reference evidence="1 2" key="1">
    <citation type="submission" date="2018-08" db="EMBL/GenBank/DDBJ databases">
        <title>A genome reference for cultivated species of the human gut microbiota.</title>
        <authorList>
            <person name="Zou Y."/>
            <person name="Xue W."/>
            <person name="Luo G."/>
        </authorList>
    </citation>
    <scope>NUCLEOTIDE SEQUENCE [LARGE SCALE GENOMIC DNA]</scope>
    <source>
        <strain evidence="1 2">AF18-46</strain>
    </source>
</reference>
<evidence type="ECO:0000313" key="2">
    <source>
        <dbReference type="Proteomes" id="UP000284731"/>
    </source>
</evidence>
<sequence length="166" mass="18256">MTENAERRMLYHMKKLVQVICVLLCSMMIGCSLPSASKKYVKKYVIVKQLDYASIDEIAVAIENELKESDETAEVEIYSDQNDQSTLMQTGKQAVTDGADIIIPIGTLAAQTMVVVSEDTEIPVVYATISDPEAASLTGIDRVTGTSDALNTKQFVEMMLKQNPNL</sequence>
<dbReference type="PANTHER" id="PTHR35271:SF1">
    <property type="entry name" value="ABC TRANSPORTER, SUBSTRATE-BINDING LIPOPROTEIN"/>
    <property type="match status" value="1"/>
</dbReference>
<dbReference type="Proteomes" id="UP000284731">
    <property type="component" value="Unassembled WGS sequence"/>
</dbReference>
<comment type="caution">
    <text evidence="1">The sequence shown here is derived from an EMBL/GenBank/DDBJ whole genome shotgun (WGS) entry which is preliminary data.</text>
</comment>
<accession>A0A412PBM6</accession>
<dbReference type="EMBL" id="QRWX01000004">
    <property type="protein sequence ID" value="RGT54318.1"/>
    <property type="molecule type" value="Genomic_DNA"/>
</dbReference>
<dbReference type="AlphaFoldDB" id="A0A412PBM6"/>